<protein>
    <submittedName>
        <fullName evidence="3">Uncharacterized protein</fullName>
    </submittedName>
</protein>
<feature type="compositionally biased region" description="Acidic residues" evidence="2">
    <location>
        <begin position="1"/>
        <end position="10"/>
    </location>
</feature>
<dbReference type="InterPro" id="IPR052201">
    <property type="entry name" value="LRR-containing_regulator"/>
</dbReference>
<feature type="region of interest" description="Disordered" evidence="2">
    <location>
        <begin position="1"/>
        <end position="25"/>
    </location>
</feature>
<dbReference type="PANTHER" id="PTHR24111">
    <property type="entry name" value="LEUCINE-RICH REPEAT-CONTAINING PROTEIN 34"/>
    <property type="match status" value="1"/>
</dbReference>
<keyword evidence="1" id="KW-0677">Repeat</keyword>
<sequence length="610" mass="67801">MSTWNVDDESIGSQEATSSANRPPLAYGTLRLPEVDELVSSSEVIERLKAAQGHFHILCLQHADLGDDKFKKIFKELRPPSTPSEQIEEAAPSSVDHAGQHTARSEWLHFLAPLSSIHEMRDRMYHGIRIIELSNNGLTSDCLPTICNFLEGNLTLYRLDLRANKIDSSSNALIRLVDAVGKSALRCLALSNNPISFKSLAAFIDAIPTNGTALEQLELSHLGNDGIAHDGTPCQGTALAVTAIINFISDPQRCRSLFRLSLNGNNFGGRGVRSIVSALVGSKCDYYLATPDSLAPLQQEPFFQWIFRAKWRRPNGSLLVLDLEGNVMYGWRLMDPQEEIGRFVTIKQRYASIPLQDIEAIVSFLHHRARKQQLQGKMTIDNEGPIEVVRHLATLGVTMDEWQADFQEAFEIGSGLNSLNWSRVLRSHCSNNYARSSRCRSVAYVVLAAARTLGCRARRQTEAPVTKASGAGKASAGFHRFLDLPPELRLDILRQLDEKGSLSARQFSNVVSFACEPSTIGYGEYGYGWSHILDKGVDSVDGTESRWSATLPARPWSWAECFALRAPPRDWEADRLDASQDHMPHVRGRLFDASASQYAFLESTLTHRPE</sequence>
<dbReference type="Gene3D" id="3.80.10.10">
    <property type="entry name" value="Ribonuclease Inhibitor"/>
    <property type="match status" value="1"/>
</dbReference>
<name>A0A127ZEG9_9BASI</name>
<dbReference type="AlphaFoldDB" id="A0A127ZEG9"/>
<evidence type="ECO:0000256" key="1">
    <source>
        <dbReference type="ARBA" id="ARBA00022737"/>
    </source>
</evidence>
<dbReference type="InterPro" id="IPR032675">
    <property type="entry name" value="LRR_dom_sf"/>
</dbReference>
<accession>A0A127ZEG9</accession>
<proteinExistence type="predicted"/>
<reference evidence="3" key="1">
    <citation type="submission" date="2014-06" db="EMBL/GenBank/DDBJ databases">
        <authorList>
            <person name="Ju J."/>
            <person name="Zhang J."/>
        </authorList>
    </citation>
    <scope>NUCLEOTIDE SEQUENCE</scope>
    <source>
        <strain evidence="3">SscI8</strain>
    </source>
</reference>
<gene>
    <name evidence="3" type="ORF">SPSC_04022</name>
</gene>
<evidence type="ECO:0000256" key="2">
    <source>
        <dbReference type="SAM" id="MobiDB-lite"/>
    </source>
</evidence>
<dbReference type="PANTHER" id="PTHR24111:SF0">
    <property type="entry name" value="LEUCINE-RICH REPEAT-CONTAINING PROTEIN"/>
    <property type="match status" value="1"/>
</dbReference>
<dbReference type="OrthoDB" id="120976at2759"/>
<dbReference type="EMBL" id="LK056676">
    <property type="protein sequence ID" value="CDU24521.1"/>
    <property type="molecule type" value="Genomic_DNA"/>
</dbReference>
<dbReference type="SUPFAM" id="SSF52047">
    <property type="entry name" value="RNI-like"/>
    <property type="match status" value="1"/>
</dbReference>
<evidence type="ECO:0000313" key="3">
    <source>
        <dbReference type="EMBL" id="CDU24521.1"/>
    </source>
</evidence>
<organism evidence="3">
    <name type="scientific">Sporisorium scitamineum</name>
    <dbReference type="NCBI Taxonomy" id="49012"/>
    <lineage>
        <taxon>Eukaryota</taxon>
        <taxon>Fungi</taxon>
        <taxon>Dikarya</taxon>
        <taxon>Basidiomycota</taxon>
        <taxon>Ustilaginomycotina</taxon>
        <taxon>Ustilaginomycetes</taxon>
        <taxon>Ustilaginales</taxon>
        <taxon>Ustilaginaceae</taxon>
        <taxon>Sporisorium</taxon>
    </lineage>
</organism>
<feature type="compositionally biased region" description="Polar residues" evidence="2">
    <location>
        <begin position="11"/>
        <end position="21"/>
    </location>
</feature>